<dbReference type="PANTHER" id="PTHR11274:SF0">
    <property type="entry name" value="GENERAL TRANSCRIPTION AND DNA REPAIR FACTOR IIH HELICASE SUBUNIT XPB"/>
    <property type="match status" value="1"/>
</dbReference>
<evidence type="ECO:0000313" key="13">
    <source>
        <dbReference type="Proteomes" id="UP000272528"/>
    </source>
</evidence>
<protein>
    <recommendedName>
        <fullName evidence="8">DNA 3'-5' helicase</fullName>
        <ecNumber evidence="8">5.6.2.4</ecNumber>
    </recommendedName>
</protein>
<dbReference type="InterPro" id="IPR032830">
    <property type="entry name" value="XPB/Ssl2_N"/>
</dbReference>
<dbReference type="GO" id="GO:0016787">
    <property type="term" value="F:hydrolase activity"/>
    <property type="evidence" value="ECO:0007669"/>
    <property type="project" value="UniProtKB-KW"/>
</dbReference>
<dbReference type="KEGG" id="palb:EJC50_22215"/>
<feature type="domain" description="Helicase C-terminal" evidence="11">
    <location>
        <begin position="420"/>
        <end position="570"/>
    </location>
</feature>
<dbReference type="GO" id="GO:0043138">
    <property type="term" value="F:3'-5' DNA helicase activity"/>
    <property type="evidence" value="ECO:0007669"/>
    <property type="project" value="UniProtKB-EC"/>
</dbReference>
<dbReference type="InterPro" id="IPR001650">
    <property type="entry name" value="Helicase_C-like"/>
</dbReference>
<dbReference type="InterPro" id="IPR032438">
    <property type="entry name" value="ERCC3_RAD25_C"/>
</dbReference>
<keyword evidence="2" id="KW-0547">Nucleotide-binding</keyword>
<comment type="catalytic activity">
    <reaction evidence="9">
        <text>ATP + H2O = ADP + phosphate + H(+)</text>
        <dbReference type="Rhea" id="RHEA:13065"/>
        <dbReference type="ChEBI" id="CHEBI:15377"/>
        <dbReference type="ChEBI" id="CHEBI:15378"/>
        <dbReference type="ChEBI" id="CHEBI:30616"/>
        <dbReference type="ChEBI" id="CHEBI:43474"/>
        <dbReference type="ChEBI" id="CHEBI:456216"/>
        <dbReference type="EC" id="5.6.2.4"/>
    </reaction>
</comment>
<dbReference type="GO" id="GO:0005524">
    <property type="term" value="F:ATP binding"/>
    <property type="evidence" value="ECO:0007669"/>
    <property type="project" value="UniProtKB-KW"/>
</dbReference>
<evidence type="ECO:0000256" key="6">
    <source>
        <dbReference type="ARBA" id="ARBA00023235"/>
    </source>
</evidence>
<dbReference type="SUPFAM" id="SSF52540">
    <property type="entry name" value="P-loop containing nucleoside triphosphate hydrolases"/>
    <property type="match status" value="2"/>
</dbReference>
<reference evidence="13" key="1">
    <citation type="submission" date="2018-12" db="EMBL/GenBank/DDBJ databases">
        <title>Genome sequence of Peanibacillus sp.</title>
        <authorList>
            <person name="Subramani G."/>
            <person name="Srinivasan S."/>
            <person name="Kim M.K."/>
        </authorList>
    </citation>
    <scope>NUCLEOTIDE SEQUENCE [LARGE SCALE GENOMIC DNA]</scope>
    <source>
        <strain evidence="13">18JY67-1</strain>
    </source>
</reference>
<dbReference type="Pfam" id="PF13625">
    <property type="entry name" value="Helicase_C_3"/>
    <property type="match status" value="1"/>
</dbReference>
<dbReference type="Proteomes" id="UP000272528">
    <property type="component" value="Chromosome"/>
</dbReference>
<dbReference type="CDD" id="cd18789">
    <property type="entry name" value="SF2_C_XPB"/>
    <property type="match status" value="1"/>
</dbReference>
<dbReference type="SMART" id="SM00487">
    <property type="entry name" value="DEXDc"/>
    <property type="match status" value="1"/>
</dbReference>
<comment type="catalytic activity">
    <reaction evidence="7">
        <text>Couples ATP hydrolysis with the unwinding of duplex DNA by translocating in the 3'-5' direction.</text>
        <dbReference type="EC" id="5.6.2.4"/>
    </reaction>
</comment>
<keyword evidence="3" id="KW-0378">Hydrolase</keyword>
<evidence type="ECO:0000256" key="1">
    <source>
        <dbReference type="ARBA" id="ARBA00006637"/>
    </source>
</evidence>
<dbReference type="SMART" id="SM00490">
    <property type="entry name" value="HELICc"/>
    <property type="match status" value="1"/>
</dbReference>
<evidence type="ECO:0000313" key="12">
    <source>
        <dbReference type="EMBL" id="AZN42091.1"/>
    </source>
</evidence>
<dbReference type="EC" id="5.6.2.4" evidence="8"/>
<dbReference type="RefSeq" id="WP_126017792.1">
    <property type="nucleotide sequence ID" value="NZ_CP034437.1"/>
</dbReference>
<keyword evidence="13" id="KW-1185">Reference proteome</keyword>
<keyword evidence="4 12" id="KW-0347">Helicase</keyword>
<name>A0A3Q8X8N9_9BACL</name>
<evidence type="ECO:0000256" key="8">
    <source>
        <dbReference type="ARBA" id="ARBA00034808"/>
    </source>
</evidence>
<organism evidence="12 13">
    <name type="scientific">Paenibacillus albus</name>
    <dbReference type="NCBI Taxonomy" id="2495582"/>
    <lineage>
        <taxon>Bacteria</taxon>
        <taxon>Bacillati</taxon>
        <taxon>Bacillota</taxon>
        <taxon>Bacilli</taxon>
        <taxon>Bacillales</taxon>
        <taxon>Paenibacillaceae</taxon>
        <taxon>Paenibacillus</taxon>
    </lineage>
</organism>
<dbReference type="PANTHER" id="PTHR11274">
    <property type="entry name" value="RAD25/XP-B DNA REPAIR HELICASE"/>
    <property type="match status" value="1"/>
</dbReference>
<gene>
    <name evidence="12" type="ORF">EJC50_22215</name>
</gene>
<evidence type="ECO:0000256" key="3">
    <source>
        <dbReference type="ARBA" id="ARBA00022801"/>
    </source>
</evidence>
<dbReference type="InterPro" id="IPR014001">
    <property type="entry name" value="Helicase_ATP-bd"/>
</dbReference>
<evidence type="ECO:0000256" key="2">
    <source>
        <dbReference type="ARBA" id="ARBA00022741"/>
    </source>
</evidence>
<proteinExistence type="inferred from homology"/>
<dbReference type="Pfam" id="PF16203">
    <property type="entry name" value="ERCC3_RAD25_C"/>
    <property type="match status" value="1"/>
</dbReference>
<evidence type="ECO:0000256" key="9">
    <source>
        <dbReference type="ARBA" id="ARBA00048988"/>
    </source>
</evidence>
<accession>A0A3Q8X8N9</accession>
<dbReference type="OrthoDB" id="9802848at2"/>
<dbReference type="AlphaFoldDB" id="A0A3Q8X8N9"/>
<keyword evidence="6" id="KW-0413">Isomerase</keyword>
<dbReference type="InterPro" id="IPR050615">
    <property type="entry name" value="ATP-dep_DNA_Helicase"/>
</dbReference>
<dbReference type="GO" id="GO:0003677">
    <property type="term" value="F:DNA binding"/>
    <property type="evidence" value="ECO:0007669"/>
    <property type="project" value="InterPro"/>
</dbReference>
<dbReference type="PROSITE" id="PS51194">
    <property type="entry name" value="HELICASE_CTER"/>
    <property type="match status" value="1"/>
</dbReference>
<dbReference type="Gene3D" id="3.40.50.300">
    <property type="entry name" value="P-loop containing nucleotide triphosphate hydrolases"/>
    <property type="match status" value="2"/>
</dbReference>
<evidence type="ECO:0000259" key="11">
    <source>
        <dbReference type="PROSITE" id="PS51194"/>
    </source>
</evidence>
<dbReference type="EMBL" id="CP034437">
    <property type="protein sequence ID" value="AZN42091.1"/>
    <property type="molecule type" value="Genomic_DNA"/>
</dbReference>
<feature type="domain" description="Helicase ATP-binding" evidence="10">
    <location>
        <begin position="209"/>
        <end position="365"/>
    </location>
</feature>
<evidence type="ECO:0000256" key="4">
    <source>
        <dbReference type="ARBA" id="ARBA00022806"/>
    </source>
</evidence>
<evidence type="ECO:0000256" key="7">
    <source>
        <dbReference type="ARBA" id="ARBA00034617"/>
    </source>
</evidence>
<dbReference type="InterPro" id="IPR006935">
    <property type="entry name" value="Helicase/UvrB_N"/>
</dbReference>
<dbReference type="NCBIfam" id="NF045503">
    <property type="entry name" value="repair_heli_XPB"/>
    <property type="match status" value="1"/>
</dbReference>
<dbReference type="PROSITE" id="PS51192">
    <property type="entry name" value="HELICASE_ATP_BIND_1"/>
    <property type="match status" value="1"/>
</dbReference>
<evidence type="ECO:0000256" key="5">
    <source>
        <dbReference type="ARBA" id="ARBA00022840"/>
    </source>
</evidence>
<dbReference type="Pfam" id="PF04851">
    <property type="entry name" value="ResIII"/>
    <property type="match status" value="1"/>
</dbReference>
<sequence length="582" mass="65754">MMLVMKREDKPLCVQADFTVLLDDRHKDAEAARVQLSRFADLTKRPGHIHTYRITPMSIWNAASAGMTPQEMIRALGEASCYEVPLQVTSGIRKLAERYGKLMLQLTAEGKLMLLGDEELLSTLQANKTISGFVMDAENSESGEGRLVVRTEARGLLKQELIRLGYPVLDLAGYRHGEALDVSLTERTATGRSFELRDYQLRAVNLFYLEGQADGGSGVLVLPCGAGKTVIGIAALARLRCDTLILTSNVTSVQQWKAELLDKTTLREDEIGTYAANSKDVKPVTIATYQILTSRRQKTDEYSHMRLFQERNWGLIIYDEVHLLPAPVFRMTADLQATRRLGLTATLVREDGREEDVFSLIGPKRFDLPWKTLEQRKYIASLTCTEIRLPLAHEELEVYVAAEEKAKVRIAGENSAKIEAVRELLRYHKGKPALVIGQYLTQLHRLSEELQAPILTGELPHEERAKLYEQFKAGEIPVLVVSKVANFAVDLPDAAVAIQVSGSYGSRQEEAQRIGRILRPKSGDNQAWFYTVVTDHTKETEYASRRQLFLLEQGYRYYLREWEEMKDELSYKDDEVSREAAL</sequence>
<dbReference type="InterPro" id="IPR027417">
    <property type="entry name" value="P-loop_NTPase"/>
</dbReference>
<dbReference type="PRINTS" id="PR00851">
    <property type="entry name" value="XRODRMPGMNTB"/>
</dbReference>
<comment type="similarity">
    <text evidence="1">Belongs to the helicase family. RAD25/XPB subfamily.</text>
</comment>
<evidence type="ECO:0000259" key="10">
    <source>
        <dbReference type="PROSITE" id="PS51192"/>
    </source>
</evidence>
<keyword evidence="5" id="KW-0067">ATP-binding</keyword>